<reference evidence="2" key="2">
    <citation type="submission" date="2021-04" db="EMBL/GenBank/DDBJ databases">
        <authorList>
            <person name="Gilroy R."/>
        </authorList>
    </citation>
    <scope>NUCLEOTIDE SEQUENCE</scope>
    <source>
        <strain evidence="2">ChiGjej1B1-14440</strain>
    </source>
</reference>
<organism evidence="2 3">
    <name type="scientific">Candidatus Erysipelatoclostridium merdavium</name>
    <dbReference type="NCBI Taxonomy" id="2838566"/>
    <lineage>
        <taxon>Bacteria</taxon>
        <taxon>Bacillati</taxon>
        <taxon>Bacillota</taxon>
        <taxon>Erysipelotrichia</taxon>
        <taxon>Erysipelotrichales</taxon>
        <taxon>Erysipelotrichales incertae sedis</taxon>
    </lineage>
</organism>
<evidence type="ECO:0000313" key="3">
    <source>
        <dbReference type="Proteomes" id="UP000886724"/>
    </source>
</evidence>
<evidence type="ECO:0000313" key="2">
    <source>
        <dbReference type="EMBL" id="HIX80687.1"/>
    </source>
</evidence>
<feature type="transmembrane region" description="Helical" evidence="1">
    <location>
        <begin position="181"/>
        <end position="202"/>
    </location>
</feature>
<sequence length="239" mass="26769">MNRKEFIEQLSYLLQDIEDEERQAALEYYEDYFDEAGIENEALIIEELGSPERVAAIIKAGLENRFDQDIEYTESKMDNAYYQQNQEIIEAKIVDDKTNQTKDSHFKGNPERNRILLIGIIVGAIFLFGIAGSALISIAFALFMAILGVCFGILIGGFACLIGAVVCFIKGIMLLGSYLGAGLLILATGFGLLALSLLFFYLDGWIIKLIPRIFKACVKLAREALYFLQQFFNRGGQTE</sequence>
<protein>
    <submittedName>
        <fullName evidence="2">DUF1700 domain-containing protein</fullName>
    </submittedName>
</protein>
<keyword evidence="1" id="KW-1133">Transmembrane helix</keyword>
<name>A0A9D1XJQ3_9FIRM</name>
<feature type="transmembrane region" description="Helical" evidence="1">
    <location>
        <begin position="115"/>
        <end position="136"/>
    </location>
</feature>
<proteinExistence type="predicted"/>
<keyword evidence="1" id="KW-0472">Membrane</keyword>
<dbReference type="Proteomes" id="UP000886724">
    <property type="component" value="Unassembled WGS sequence"/>
</dbReference>
<accession>A0A9D1XJQ3</accession>
<comment type="caution">
    <text evidence="2">The sequence shown here is derived from an EMBL/GenBank/DDBJ whole genome shotgun (WGS) entry which is preliminary data.</text>
</comment>
<dbReference type="EMBL" id="DXET01000044">
    <property type="protein sequence ID" value="HIX80687.1"/>
    <property type="molecule type" value="Genomic_DNA"/>
</dbReference>
<evidence type="ECO:0000256" key="1">
    <source>
        <dbReference type="SAM" id="Phobius"/>
    </source>
</evidence>
<feature type="transmembrane region" description="Helical" evidence="1">
    <location>
        <begin position="142"/>
        <end position="169"/>
    </location>
</feature>
<dbReference type="AlphaFoldDB" id="A0A9D1XJQ3"/>
<keyword evidence="1" id="KW-0812">Transmembrane</keyword>
<reference evidence="2" key="1">
    <citation type="journal article" date="2021" name="PeerJ">
        <title>Extensive microbial diversity within the chicken gut microbiome revealed by metagenomics and culture.</title>
        <authorList>
            <person name="Gilroy R."/>
            <person name="Ravi A."/>
            <person name="Getino M."/>
            <person name="Pursley I."/>
            <person name="Horton D.L."/>
            <person name="Alikhan N.F."/>
            <person name="Baker D."/>
            <person name="Gharbi K."/>
            <person name="Hall N."/>
            <person name="Watson M."/>
            <person name="Adriaenssens E.M."/>
            <person name="Foster-Nyarko E."/>
            <person name="Jarju S."/>
            <person name="Secka A."/>
            <person name="Antonio M."/>
            <person name="Oren A."/>
            <person name="Chaudhuri R.R."/>
            <person name="La Ragione R."/>
            <person name="Hildebrand F."/>
            <person name="Pallen M.J."/>
        </authorList>
    </citation>
    <scope>NUCLEOTIDE SEQUENCE</scope>
    <source>
        <strain evidence="2">ChiGjej1B1-14440</strain>
    </source>
</reference>
<gene>
    <name evidence="2" type="ORF">H9980_01800</name>
</gene>
<dbReference type="Pfam" id="PF22564">
    <property type="entry name" value="HAAS"/>
    <property type="match status" value="1"/>
</dbReference>